<dbReference type="Pfam" id="PF05721">
    <property type="entry name" value="PhyH"/>
    <property type="match status" value="1"/>
</dbReference>
<dbReference type="OrthoDB" id="458241at2759"/>
<proteinExistence type="predicted"/>
<evidence type="ECO:0000313" key="2">
    <source>
        <dbReference type="Proteomes" id="UP000604046"/>
    </source>
</evidence>
<dbReference type="Proteomes" id="UP000604046">
    <property type="component" value="Unassembled WGS sequence"/>
</dbReference>
<gene>
    <name evidence="1" type="ORF">SNAT2548_LOCUS15268</name>
</gene>
<dbReference type="AlphaFoldDB" id="A0A812MYH2"/>
<sequence>MGGRACCKYCCLFFPPILVALYLGGWKDQPPFVRVVGKTPFAWPENYEAFTLTDRQREEFFRDGATLLKGVLKPTVIKELHKIISPIPRTDPQHTGNLWMLHDELLDFYLHGPLADIARQLFESPQAVTAHLPPSAQIQRDFFNIRNGDSTNGWHIDRTECQRGDQPSKFLSTALARLAVPLILEGGVRGTQIINQSKYAAAMSEKDREAYFAGKAMYRKEGRFEDWMGWDTNTSLPVLPGVTLTEDMIMEPWMEPGDVVVFNTCLWHRSPPWTGPEPELGLHPTFAPSTHVNHDPPAYTDPMGTWCLNDDFAHQAIGEGPSPCFPHAYPEEKRPKNGSTLTLQRRPMALPRHLLISFLGVRFRDQLRKVFYR</sequence>
<dbReference type="SUPFAM" id="SSF51197">
    <property type="entry name" value="Clavaminate synthase-like"/>
    <property type="match status" value="1"/>
</dbReference>
<dbReference type="EMBL" id="CAJNDS010001924">
    <property type="protein sequence ID" value="CAE7289236.1"/>
    <property type="molecule type" value="Genomic_DNA"/>
</dbReference>
<organism evidence="1 2">
    <name type="scientific">Symbiodinium natans</name>
    <dbReference type="NCBI Taxonomy" id="878477"/>
    <lineage>
        <taxon>Eukaryota</taxon>
        <taxon>Sar</taxon>
        <taxon>Alveolata</taxon>
        <taxon>Dinophyceae</taxon>
        <taxon>Suessiales</taxon>
        <taxon>Symbiodiniaceae</taxon>
        <taxon>Symbiodinium</taxon>
    </lineage>
</organism>
<dbReference type="Gene3D" id="2.60.120.620">
    <property type="entry name" value="q2cbj1_9rhob like domain"/>
    <property type="match status" value="1"/>
</dbReference>
<evidence type="ECO:0000313" key="1">
    <source>
        <dbReference type="EMBL" id="CAE7289236.1"/>
    </source>
</evidence>
<accession>A0A812MYH2</accession>
<comment type="caution">
    <text evidence="1">The sequence shown here is derived from an EMBL/GenBank/DDBJ whole genome shotgun (WGS) entry which is preliminary data.</text>
</comment>
<protein>
    <submittedName>
        <fullName evidence="1">Uncharacterized protein</fullName>
    </submittedName>
</protein>
<name>A0A812MYH2_9DINO</name>
<dbReference type="InterPro" id="IPR008775">
    <property type="entry name" value="Phytyl_CoA_dOase-like"/>
</dbReference>
<keyword evidence="2" id="KW-1185">Reference proteome</keyword>
<reference evidence="1" key="1">
    <citation type="submission" date="2021-02" db="EMBL/GenBank/DDBJ databases">
        <authorList>
            <person name="Dougan E. K."/>
            <person name="Rhodes N."/>
            <person name="Thang M."/>
            <person name="Chan C."/>
        </authorList>
    </citation>
    <scope>NUCLEOTIDE SEQUENCE</scope>
</reference>